<reference evidence="2" key="2">
    <citation type="submission" date="2022-02" db="EMBL/GenBank/DDBJ databases">
        <authorList>
            <person name="Elcheninov A.G."/>
            <person name="Sorokin D.Y."/>
            <person name="Kublanov I.V."/>
        </authorList>
    </citation>
    <scope>NUCLEOTIDE SEQUENCE</scope>
    <source>
        <strain evidence="2">AArc-St2</strain>
    </source>
</reference>
<dbReference type="Pfam" id="PF00702">
    <property type="entry name" value="Hydrolase"/>
    <property type="match status" value="1"/>
</dbReference>
<dbReference type="Gene3D" id="3.40.50.1000">
    <property type="entry name" value="HAD superfamily/HAD-like"/>
    <property type="match status" value="1"/>
</dbReference>
<proteinExistence type="inferred from homology"/>
<keyword evidence="2" id="KW-0378">Hydrolase</keyword>
<reference evidence="2" key="1">
    <citation type="journal article" date="2022" name="Syst. Appl. Microbiol.">
        <title>Natronocalculus amylovorans gen. nov., sp. nov., and Natranaeroarchaeum aerophilus sp. nov., dominant culturable amylolytic natronoarchaea from hypersaline soda lakes in southwestern Siberia.</title>
        <authorList>
            <person name="Sorokin D.Y."/>
            <person name="Elcheninov A.G."/>
            <person name="Khizhniak T.V."/>
            <person name="Koenen M."/>
            <person name="Bale N.J."/>
            <person name="Damste J.S.S."/>
            <person name="Kublanov I.V."/>
        </authorList>
    </citation>
    <scope>NUCLEOTIDE SEQUENCE</scope>
    <source>
        <strain evidence="2">AArc-St2</strain>
    </source>
</reference>
<protein>
    <submittedName>
        <fullName evidence="2">TIGR01548 family HAD-type hydrolase</fullName>
    </submittedName>
</protein>
<sequence length="288" mass="30736">MRADTVVLDIDGVLVDVADSYRQAIVDSIDNVYGETINKDEIQLFKNAGGFNNDWELTYAAALYVLAVDEGASVSIAAFTDSIHTAGGGLTAAESVTDTLDADTAAIFDRWDPEQLRAVFQALYLGAELYTELEGGEPPIETAGFIHDEPVILSAETRETLTETYNIGVVTGRPRSEALIALERVGLAVDSMYRFTMDDWEHGKPHPHALTTVADRFGSEEVVFVGDTLDDIETAVNAANADPDRSYAGVGVLTGGLTGEEGTAAFIDAGARAVLDSVNNLPSELESP</sequence>
<gene>
    <name evidence="2" type="ORF">AArcSt2_02300</name>
</gene>
<dbReference type="PANTHER" id="PTHR43434">
    <property type="entry name" value="PHOSPHOGLYCOLATE PHOSPHATASE"/>
    <property type="match status" value="1"/>
</dbReference>
<dbReference type="PANTHER" id="PTHR43434:SF1">
    <property type="entry name" value="PHOSPHOGLYCOLATE PHOSPHATASE"/>
    <property type="match status" value="1"/>
</dbReference>
<dbReference type="InterPro" id="IPR023214">
    <property type="entry name" value="HAD_sf"/>
</dbReference>
<dbReference type="Proteomes" id="UP001203207">
    <property type="component" value="Unassembled WGS sequence"/>
</dbReference>
<accession>A0AAE3FVK2</accession>
<name>A0AAE3FVK2_9EURY</name>
<dbReference type="InterPro" id="IPR006439">
    <property type="entry name" value="HAD-SF_hydro_IA"/>
</dbReference>
<evidence type="ECO:0000313" key="2">
    <source>
        <dbReference type="EMBL" id="MCL9815763.1"/>
    </source>
</evidence>
<dbReference type="SFLD" id="SFLDG01129">
    <property type="entry name" value="C1.5:_HAD__Beta-PGM__Phosphata"/>
    <property type="match status" value="1"/>
</dbReference>
<keyword evidence="3" id="KW-1185">Reference proteome</keyword>
<dbReference type="EMBL" id="JAKRVX010000001">
    <property type="protein sequence ID" value="MCL9815763.1"/>
    <property type="molecule type" value="Genomic_DNA"/>
</dbReference>
<dbReference type="GO" id="GO:0006281">
    <property type="term" value="P:DNA repair"/>
    <property type="evidence" value="ECO:0007669"/>
    <property type="project" value="TreeGrafter"/>
</dbReference>
<evidence type="ECO:0000313" key="3">
    <source>
        <dbReference type="Proteomes" id="UP001203207"/>
    </source>
</evidence>
<comment type="caution">
    <text evidence="2">The sequence shown here is derived from an EMBL/GenBank/DDBJ whole genome shotgun (WGS) entry which is preliminary data.</text>
</comment>
<dbReference type="InterPro" id="IPR050155">
    <property type="entry name" value="HAD-like_hydrolase_sf"/>
</dbReference>
<dbReference type="CDD" id="cd01427">
    <property type="entry name" value="HAD_like"/>
    <property type="match status" value="1"/>
</dbReference>
<dbReference type="NCBIfam" id="TIGR01548">
    <property type="entry name" value="HAD-SF-IA-hyp1"/>
    <property type="match status" value="1"/>
</dbReference>
<dbReference type="RefSeq" id="WP_250582645.1">
    <property type="nucleotide sequence ID" value="NZ_JAKRVX010000001.1"/>
</dbReference>
<dbReference type="InterPro" id="IPR036412">
    <property type="entry name" value="HAD-like_sf"/>
</dbReference>
<evidence type="ECO:0000256" key="1">
    <source>
        <dbReference type="ARBA" id="ARBA00007958"/>
    </source>
</evidence>
<dbReference type="GO" id="GO:0008967">
    <property type="term" value="F:phosphoglycolate phosphatase activity"/>
    <property type="evidence" value="ECO:0007669"/>
    <property type="project" value="TreeGrafter"/>
</dbReference>
<dbReference type="InterPro" id="IPR006438">
    <property type="entry name" value="HAD-SF_TIGR01548"/>
</dbReference>
<dbReference type="SFLD" id="SFLDS00003">
    <property type="entry name" value="Haloacid_Dehalogenase"/>
    <property type="match status" value="1"/>
</dbReference>
<dbReference type="NCBIfam" id="TIGR01549">
    <property type="entry name" value="HAD-SF-IA-v1"/>
    <property type="match status" value="1"/>
</dbReference>
<dbReference type="SUPFAM" id="SSF56784">
    <property type="entry name" value="HAD-like"/>
    <property type="match status" value="1"/>
</dbReference>
<organism evidence="2 3">
    <name type="scientific">Natronocalculus amylovorans</name>
    <dbReference type="NCBI Taxonomy" id="2917812"/>
    <lineage>
        <taxon>Archaea</taxon>
        <taxon>Methanobacteriati</taxon>
        <taxon>Methanobacteriota</taxon>
        <taxon>Stenosarchaea group</taxon>
        <taxon>Halobacteria</taxon>
        <taxon>Halobacteriales</taxon>
        <taxon>Haloferacaceae</taxon>
        <taxon>Natronocalculus</taxon>
    </lineage>
</organism>
<dbReference type="AlphaFoldDB" id="A0AAE3FVK2"/>
<comment type="similarity">
    <text evidence="1">Belongs to the HAD-like hydrolase superfamily.</text>
</comment>